<keyword evidence="3" id="KW-1185">Reference proteome</keyword>
<dbReference type="Pfam" id="PF10821">
    <property type="entry name" value="DUF2567"/>
    <property type="match status" value="1"/>
</dbReference>
<evidence type="ECO:0008006" key="4">
    <source>
        <dbReference type="Google" id="ProtNLM"/>
    </source>
</evidence>
<dbReference type="Proteomes" id="UP000186218">
    <property type="component" value="Unassembled WGS sequence"/>
</dbReference>
<evidence type="ECO:0000256" key="1">
    <source>
        <dbReference type="SAM" id="Phobius"/>
    </source>
</evidence>
<dbReference type="InterPro" id="IPR021213">
    <property type="entry name" value="DUF2567"/>
</dbReference>
<name>A0A1N7H5Y1_9NOCA</name>
<evidence type="ECO:0000313" key="3">
    <source>
        <dbReference type="Proteomes" id="UP000186218"/>
    </source>
</evidence>
<dbReference type="EMBL" id="FTNT01000012">
    <property type="protein sequence ID" value="SIS20277.1"/>
    <property type="molecule type" value="Genomic_DNA"/>
</dbReference>
<keyword evidence="1" id="KW-1133">Transmembrane helix</keyword>
<sequence>MSGTDPDVLPVADARRERVDGWGWVVLGLAAVIVGAVAGVLWGVLAPGVRGVVAEIGAAVSLPTAVDIRFDAVAVFVCVMVVAGVIVGLLGWSVRSLRGVAGVLTTVVSAVVTSAVAMWIGGLVAHARYPGPGPHREVGQFYTSSPALWMPPAHLGPIPAPWALVVIAPLAAVIAYLVATLSSPYPDLGRGDDPHSD</sequence>
<reference evidence="2 3" key="1">
    <citation type="submission" date="2017-01" db="EMBL/GenBank/DDBJ databases">
        <authorList>
            <person name="Mah S.A."/>
            <person name="Swanson W.J."/>
            <person name="Moy G.W."/>
            <person name="Vacquier V.D."/>
        </authorList>
    </citation>
    <scope>NUCLEOTIDE SEQUENCE [LARGE SCALE GENOMIC DNA]</scope>
    <source>
        <strain evidence="2 3">CPCC 203464</strain>
    </source>
</reference>
<protein>
    <recommendedName>
        <fullName evidence="4">DUF2567 domain-containing protein</fullName>
    </recommendedName>
</protein>
<proteinExistence type="predicted"/>
<feature type="transmembrane region" description="Helical" evidence="1">
    <location>
        <begin position="160"/>
        <end position="181"/>
    </location>
</feature>
<feature type="transmembrane region" description="Helical" evidence="1">
    <location>
        <begin position="21"/>
        <end position="45"/>
    </location>
</feature>
<keyword evidence="1" id="KW-0812">Transmembrane</keyword>
<feature type="transmembrane region" description="Helical" evidence="1">
    <location>
        <begin position="99"/>
        <end position="120"/>
    </location>
</feature>
<dbReference type="AlphaFoldDB" id="A0A1N7H5Y1"/>
<accession>A0A1N7H5Y1</accession>
<dbReference type="RefSeq" id="WP_076482332.1">
    <property type="nucleotide sequence ID" value="NZ_FTNT01000012.1"/>
</dbReference>
<dbReference type="STRING" id="1344003.SAMN05445060_3576"/>
<evidence type="ECO:0000313" key="2">
    <source>
        <dbReference type="EMBL" id="SIS20277.1"/>
    </source>
</evidence>
<feature type="transmembrane region" description="Helical" evidence="1">
    <location>
        <begin position="72"/>
        <end position="92"/>
    </location>
</feature>
<keyword evidence="1" id="KW-0472">Membrane</keyword>
<organism evidence="2 3">
    <name type="scientific">Williamsia sterculiae</name>
    <dbReference type="NCBI Taxonomy" id="1344003"/>
    <lineage>
        <taxon>Bacteria</taxon>
        <taxon>Bacillati</taxon>
        <taxon>Actinomycetota</taxon>
        <taxon>Actinomycetes</taxon>
        <taxon>Mycobacteriales</taxon>
        <taxon>Nocardiaceae</taxon>
        <taxon>Williamsia</taxon>
    </lineage>
</organism>
<gene>
    <name evidence="2" type="ORF">SAMN05445060_3576</name>
</gene>